<reference evidence="4" key="1">
    <citation type="journal article" date="2019" name="Int. J. Syst. Evol. Microbiol.">
        <title>The Global Catalogue of Microorganisms (GCM) 10K type strain sequencing project: providing services to taxonomists for standard genome sequencing and annotation.</title>
        <authorList>
            <consortium name="The Broad Institute Genomics Platform"/>
            <consortium name="The Broad Institute Genome Sequencing Center for Infectious Disease"/>
            <person name="Wu L."/>
            <person name="Ma J."/>
        </authorList>
    </citation>
    <scope>NUCLEOTIDE SEQUENCE [LARGE SCALE GENOMIC DNA]</scope>
    <source>
        <strain evidence="4">CCM 8778</strain>
    </source>
</reference>
<feature type="domain" description="Glycosyltransferase 2-like" evidence="2">
    <location>
        <begin position="8"/>
        <end position="176"/>
    </location>
</feature>
<keyword evidence="4" id="KW-1185">Reference proteome</keyword>
<proteinExistence type="predicted"/>
<comment type="caution">
    <text evidence="3">The sequence shown here is derived from an EMBL/GenBank/DDBJ whole genome shotgun (WGS) entry which is preliminary data.</text>
</comment>
<dbReference type="RefSeq" id="WP_093986639.1">
    <property type="nucleotide sequence ID" value="NZ_BMDE01000003.1"/>
</dbReference>
<name>A0ABQ2AHV3_9PSED</name>
<dbReference type="PANTHER" id="PTHR22916:SF3">
    <property type="entry name" value="UDP-GLCNAC:BETAGAL BETA-1,3-N-ACETYLGLUCOSAMINYLTRANSFERASE-LIKE PROTEIN 1"/>
    <property type="match status" value="1"/>
</dbReference>
<dbReference type="Gene3D" id="3.90.550.10">
    <property type="entry name" value="Spore Coat Polysaccharide Biosynthesis Protein SpsA, Chain A"/>
    <property type="match status" value="1"/>
</dbReference>
<dbReference type="PANTHER" id="PTHR22916">
    <property type="entry name" value="GLYCOSYLTRANSFERASE"/>
    <property type="match status" value="1"/>
</dbReference>
<dbReference type="SUPFAM" id="SSF53448">
    <property type="entry name" value="Nucleotide-diphospho-sugar transferases"/>
    <property type="match status" value="1"/>
</dbReference>
<gene>
    <name evidence="3" type="primary">wapR</name>
    <name evidence="3" type="ORF">GCM10007363_12290</name>
</gene>
<dbReference type="Pfam" id="PF00535">
    <property type="entry name" value="Glycos_transf_2"/>
    <property type="match status" value="1"/>
</dbReference>
<dbReference type="InterPro" id="IPR001173">
    <property type="entry name" value="Glyco_trans_2-like"/>
</dbReference>
<organism evidence="3 4">
    <name type="scientific">Pseudomonas fluvialis</name>
    <dbReference type="NCBI Taxonomy" id="1793966"/>
    <lineage>
        <taxon>Bacteria</taxon>
        <taxon>Pseudomonadati</taxon>
        <taxon>Pseudomonadota</taxon>
        <taxon>Gammaproteobacteria</taxon>
        <taxon>Pseudomonadales</taxon>
        <taxon>Pseudomonadaceae</taxon>
        <taxon>Pseudomonas</taxon>
    </lineage>
</organism>
<keyword evidence="1" id="KW-0472">Membrane</keyword>
<accession>A0ABQ2AHV3</accession>
<dbReference type="InterPro" id="IPR029044">
    <property type="entry name" value="Nucleotide-diphossugar_trans"/>
</dbReference>
<evidence type="ECO:0000256" key="1">
    <source>
        <dbReference type="ARBA" id="ARBA00022519"/>
    </source>
</evidence>
<evidence type="ECO:0000313" key="4">
    <source>
        <dbReference type="Proteomes" id="UP000655550"/>
    </source>
</evidence>
<keyword evidence="1" id="KW-1003">Cell membrane</keyword>
<keyword evidence="1" id="KW-0997">Cell inner membrane</keyword>
<dbReference type="EMBL" id="BMDE01000003">
    <property type="protein sequence ID" value="GGH91720.1"/>
    <property type="molecule type" value="Genomic_DNA"/>
</dbReference>
<protein>
    <submittedName>
        <fullName evidence="3">Alpha-1,3-rhamnosyltransferase WapR</fullName>
    </submittedName>
</protein>
<evidence type="ECO:0000259" key="2">
    <source>
        <dbReference type="Pfam" id="PF00535"/>
    </source>
</evidence>
<evidence type="ECO:0000313" key="3">
    <source>
        <dbReference type="EMBL" id="GGH91720.1"/>
    </source>
</evidence>
<sequence>MNIKPLVSIIIPCYNHAQFVQESIQSVIGQDYENIELIIIDDGSSDNSVEIIQQLMPTCQNRFKSFDFISRPNRGLSATLNEGISLAQGEIIGFCSSDDAFHKHKVSSQVAFFNTHSDIHFCYTQTYVFDDNGMILEEQTYQANKGLHENVTFEEVFTFKVHFPVTGMYRARFLKDVLKGFDGGLSAEDYDISLRILSVSKAGYIDEKLFFYRSPAAIGADRKRPVMRKDVSESHLITINKYRSHPLYSQALLEWNFRRFQYFSSYKSTKIYALAGMIRSFSKIKERYFYTAFFRFIFNWN</sequence>
<dbReference type="Proteomes" id="UP000655550">
    <property type="component" value="Unassembled WGS sequence"/>
</dbReference>